<evidence type="ECO:0000256" key="10">
    <source>
        <dbReference type="ARBA" id="ARBA00023004"/>
    </source>
</evidence>
<keyword evidence="11" id="KW-0503">Monooxygenase</keyword>
<reference evidence="15" key="1">
    <citation type="journal article" date="2014" name="Proc. Natl. Acad. Sci. U.S.A.">
        <title>Extensive sampling of basidiomycete genomes demonstrates inadequacy of the white-rot/brown-rot paradigm for wood decay fungi.</title>
        <authorList>
            <person name="Riley R."/>
            <person name="Salamov A.A."/>
            <person name="Brown D.W."/>
            <person name="Nagy L.G."/>
            <person name="Floudas D."/>
            <person name="Held B.W."/>
            <person name="Levasseur A."/>
            <person name="Lombard V."/>
            <person name="Morin E."/>
            <person name="Otillar R."/>
            <person name="Lindquist E.A."/>
            <person name="Sun H."/>
            <person name="LaButti K.M."/>
            <person name="Schmutz J."/>
            <person name="Jabbour D."/>
            <person name="Luo H."/>
            <person name="Baker S.E."/>
            <person name="Pisabarro A.G."/>
            <person name="Walton J.D."/>
            <person name="Blanchette R.A."/>
            <person name="Henrissat B."/>
            <person name="Martin F."/>
            <person name="Cullen D."/>
            <person name="Hibbett D.S."/>
            <person name="Grigoriev I.V."/>
        </authorList>
    </citation>
    <scope>NUCLEOTIDE SEQUENCE [LARGE SCALE GENOMIC DNA]</scope>
    <source>
        <strain evidence="15">CBS 339.88</strain>
    </source>
</reference>
<dbReference type="PANTHER" id="PTHR24305">
    <property type="entry name" value="CYTOCHROME P450"/>
    <property type="match status" value="1"/>
</dbReference>
<proteinExistence type="inferred from homology"/>
<evidence type="ECO:0000256" key="4">
    <source>
        <dbReference type="ARBA" id="ARBA00010617"/>
    </source>
</evidence>
<dbReference type="Gene3D" id="1.10.630.10">
    <property type="entry name" value="Cytochrome P450"/>
    <property type="match status" value="1"/>
</dbReference>
<evidence type="ECO:0000256" key="13">
    <source>
        <dbReference type="PIRSR" id="PIRSR602401-1"/>
    </source>
</evidence>
<dbReference type="STRING" id="685588.A0A067T9C5"/>
<keyword evidence="7 13" id="KW-0479">Metal-binding</keyword>
<dbReference type="InterPro" id="IPR036396">
    <property type="entry name" value="Cyt_P450_sf"/>
</dbReference>
<evidence type="ECO:0000313" key="14">
    <source>
        <dbReference type="EMBL" id="KDR75603.1"/>
    </source>
</evidence>
<evidence type="ECO:0000313" key="15">
    <source>
        <dbReference type="Proteomes" id="UP000027222"/>
    </source>
</evidence>
<evidence type="ECO:0000256" key="9">
    <source>
        <dbReference type="ARBA" id="ARBA00023002"/>
    </source>
</evidence>
<evidence type="ECO:0000256" key="11">
    <source>
        <dbReference type="ARBA" id="ARBA00023033"/>
    </source>
</evidence>
<dbReference type="PRINTS" id="PR00463">
    <property type="entry name" value="EP450I"/>
</dbReference>
<evidence type="ECO:0000256" key="6">
    <source>
        <dbReference type="ARBA" id="ARBA00022692"/>
    </source>
</evidence>
<keyword evidence="8" id="KW-1133">Transmembrane helix</keyword>
<dbReference type="Proteomes" id="UP000027222">
    <property type="component" value="Unassembled WGS sequence"/>
</dbReference>
<dbReference type="CDD" id="cd11069">
    <property type="entry name" value="CYP_FUM15-like"/>
    <property type="match status" value="1"/>
</dbReference>
<keyword evidence="12" id="KW-0472">Membrane</keyword>
<comment type="pathway">
    <text evidence="3">Secondary metabolite biosynthesis; terpenoid biosynthesis.</text>
</comment>
<dbReference type="Pfam" id="PF00067">
    <property type="entry name" value="p450"/>
    <property type="match status" value="1"/>
</dbReference>
<dbReference type="GO" id="GO:0016020">
    <property type="term" value="C:membrane"/>
    <property type="evidence" value="ECO:0007669"/>
    <property type="project" value="UniProtKB-SubCell"/>
</dbReference>
<dbReference type="PANTHER" id="PTHR24305:SF166">
    <property type="entry name" value="CYTOCHROME P450 12A4, MITOCHONDRIAL-RELATED"/>
    <property type="match status" value="1"/>
</dbReference>
<comment type="subcellular location">
    <subcellularLocation>
        <location evidence="2">Membrane</location>
    </subcellularLocation>
</comment>
<keyword evidence="6" id="KW-0812">Transmembrane</keyword>
<sequence length="542" mass="60532">MLALPLVAVSFLVLLYRLYRKFTCISVSDIPGPKAESFALGNLRQYFQSQAGEIDFKWQEEFGDIVRYKGAFGEDRLLVSDPKAIQYILQTGGYRFAKQTERREVSRLLSGKGLVWAEGHDHKRQRRIMNPAFGNKESKAFVPLFFYHAAKLGSKWKDLIFASPDQEPVLDVAGWFSRATLDAMGIAAFDYHFGTLDNAGNELGQAYTNLCLDAFGQLSTGDILKQTLLPYLPKTLVSYIGKQAVNPRLEQLRNASVVATKVAKGMIDSKADALQDGKGSRDVMSLLVRANVSENVETRMSEEEMIAQMRTLLLAGFETTATTLTWCLLEIARHSGVQNRLRSEIRQKEQEIKARGDSEFSASDFDDMPYLTAVLKECLRFHPVAFSTSREPVMDEVLPLSKPITTRSGKVLTEIPIPKGIKIVVSVNGYNRHKSVFGPDSHVYDPDRWLTPGRVGKAASVGVYGNLLNFAGGVRACIGWRFAVLELQAFIVELISNFEFSLTPEARMVRREACLIMAPTIEGQLKKTSQLPLIVKIAKRET</sequence>
<evidence type="ECO:0000256" key="5">
    <source>
        <dbReference type="ARBA" id="ARBA00022617"/>
    </source>
</evidence>
<dbReference type="GO" id="GO:0004497">
    <property type="term" value="F:monooxygenase activity"/>
    <property type="evidence" value="ECO:0007669"/>
    <property type="project" value="UniProtKB-KW"/>
</dbReference>
<evidence type="ECO:0000256" key="8">
    <source>
        <dbReference type="ARBA" id="ARBA00022989"/>
    </source>
</evidence>
<evidence type="ECO:0000256" key="1">
    <source>
        <dbReference type="ARBA" id="ARBA00001971"/>
    </source>
</evidence>
<evidence type="ECO:0008006" key="16">
    <source>
        <dbReference type="Google" id="ProtNLM"/>
    </source>
</evidence>
<dbReference type="OrthoDB" id="1470350at2759"/>
<evidence type="ECO:0000256" key="2">
    <source>
        <dbReference type="ARBA" id="ARBA00004370"/>
    </source>
</evidence>
<keyword evidence="15" id="KW-1185">Reference proteome</keyword>
<protein>
    <recommendedName>
        <fullName evidence="16">Cytochrome P450</fullName>
    </recommendedName>
</protein>
<dbReference type="GO" id="GO:0005506">
    <property type="term" value="F:iron ion binding"/>
    <property type="evidence" value="ECO:0007669"/>
    <property type="project" value="InterPro"/>
</dbReference>
<evidence type="ECO:0000256" key="12">
    <source>
        <dbReference type="ARBA" id="ARBA00023136"/>
    </source>
</evidence>
<dbReference type="HOGENOM" id="CLU_001570_5_11_1"/>
<keyword evidence="9" id="KW-0560">Oxidoreductase</keyword>
<dbReference type="GO" id="GO:0020037">
    <property type="term" value="F:heme binding"/>
    <property type="evidence" value="ECO:0007669"/>
    <property type="project" value="InterPro"/>
</dbReference>
<name>A0A067T9C5_GALM3</name>
<comment type="similarity">
    <text evidence="4">Belongs to the cytochrome P450 family.</text>
</comment>
<keyword evidence="5 13" id="KW-0349">Heme</keyword>
<organism evidence="14 15">
    <name type="scientific">Galerina marginata (strain CBS 339.88)</name>
    <dbReference type="NCBI Taxonomy" id="685588"/>
    <lineage>
        <taxon>Eukaryota</taxon>
        <taxon>Fungi</taxon>
        <taxon>Dikarya</taxon>
        <taxon>Basidiomycota</taxon>
        <taxon>Agaricomycotina</taxon>
        <taxon>Agaricomycetes</taxon>
        <taxon>Agaricomycetidae</taxon>
        <taxon>Agaricales</taxon>
        <taxon>Agaricineae</taxon>
        <taxon>Strophariaceae</taxon>
        <taxon>Galerina</taxon>
    </lineage>
</organism>
<dbReference type="InterPro" id="IPR050121">
    <property type="entry name" value="Cytochrome_P450_monoxygenase"/>
</dbReference>
<comment type="cofactor">
    <cofactor evidence="1 13">
        <name>heme</name>
        <dbReference type="ChEBI" id="CHEBI:30413"/>
    </cofactor>
</comment>
<dbReference type="GO" id="GO:0016705">
    <property type="term" value="F:oxidoreductase activity, acting on paired donors, with incorporation or reduction of molecular oxygen"/>
    <property type="evidence" value="ECO:0007669"/>
    <property type="project" value="InterPro"/>
</dbReference>
<evidence type="ECO:0000256" key="3">
    <source>
        <dbReference type="ARBA" id="ARBA00004721"/>
    </source>
</evidence>
<dbReference type="AlphaFoldDB" id="A0A067T9C5"/>
<feature type="binding site" description="axial binding residue" evidence="13">
    <location>
        <position position="477"/>
    </location>
    <ligand>
        <name>heme</name>
        <dbReference type="ChEBI" id="CHEBI:30413"/>
    </ligand>
    <ligandPart>
        <name>Fe</name>
        <dbReference type="ChEBI" id="CHEBI:18248"/>
    </ligandPart>
</feature>
<dbReference type="SUPFAM" id="SSF48264">
    <property type="entry name" value="Cytochrome P450"/>
    <property type="match status" value="1"/>
</dbReference>
<dbReference type="EMBL" id="KL142380">
    <property type="protein sequence ID" value="KDR75603.1"/>
    <property type="molecule type" value="Genomic_DNA"/>
</dbReference>
<gene>
    <name evidence="14" type="ORF">GALMADRAFT_226232</name>
</gene>
<dbReference type="InterPro" id="IPR002401">
    <property type="entry name" value="Cyt_P450_E_grp-I"/>
</dbReference>
<keyword evidence="10 13" id="KW-0408">Iron</keyword>
<dbReference type="InterPro" id="IPR001128">
    <property type="entry name" value="Cyt_P450"/>
</dbReference>
<accession>A0A067T9C5</accession>
<evidence type="ECO:0000256" key="7">
    <source>
        <dbReference type="ARBA" id="ARBA00022723"/>
    </source>
</evidence>
<dbReference type="PRINTS" id="PR00385">
    <property type="entry name" value="P450"/>
</dbReference>